<dbReference type="EMBL" id="QYZP01000001">
    <property type="protein sequence ID" value="RJN32738.1"/>
    <property type="molecule type" value="Genomic_DNA"/>
</dbReference>
<dbReference type="CDD" id="cd00383">
    <property type="entry name" value="trans_reg_C"/>
    <property type="match status" value="1"/>
</dbReference>
<dbReference type="GO" id="GO:0006355">
    <property type="term" value="P:regulation of DNA-templated transcription"/>
    <property type="evidence" value="ECO:0007669"/>
    <property type="project" value="InterPro"/>
</dbReference>
<dbReference type="OrthoDB" id="213853at2"/>
<evidence type="ECO:0000256" key="1">
    <source>
        <dbReference type="ARBA" id="ARBA00023125"/>
    </source>
</evidence>
<reference evidence="3 4" key="1">
    <citation type="submission" date="2018-09" db="EMBL/GenBank/DDBJ databases">
        <title>Nesterenkonia natronophila sp. nov., an alkaliphilic actinobacteriume isolated from a soda lake, and emended description of the genus Nesterenkonia.</title>
        <authorList>
            <person name="Menes R.J."/>
            <person name="Iriarte A."/>
        </authorList>
    </citation>
    <scope>NUCLEOTIDE SEQUENCE [LARGE SCALE GENOMIC DNA]</scope>
    <source>
        <strain evidence="3 4">M8</strain>
    </source>
</reference>
<protein>
    <recommendedName>
        <fullName evidence="2">OmpR/PhoB-type domain-containing protein</fullName>
    </recommendedName>
</protein>
<name>A0A3A4F4E7_9MICC</name>
<evidence type="ECO:0000313" key="3">
    <source>
        <dbReference type="EMBL" id="RJN32738.1"/>
    </source>
</evidence>
<dbReference type="SUPFAM" id="SSF46894">
    <property type="entry name" value="C-terminal effector domain of the bipartite response regulators"/>
    <property type="match status" value="1"/>
</dbReference>
<dbReference type="GO" id="GO:0003677">
    <property type="term" value="F:DNA binding"/>
    <property type="evidence" value="ECO:0007669"/>
    <property type="project" value="UniProtKB-KW"/>
</dbReference>
<dbReference type="SMART" id="SM00862">
    <property type="entry name" value="Trans_reg_C"/>
    <property type="match status" value="1"/>
</dbReference>
<accession>A0A3A4F4E7</accession>
<comment type="caution">
    <text evidence="3">The sequence shown here is derived from an EMBL/GenBank/DDBJ whole genome shotgun (WGS) entry which is preliminary data.</text>
</comment>
<dbReference type="InterPro" id="IPR016032">
    <property type="entry name" value="Sig_transdc_resp-reg_C-effctor"/>
</dbReference>
<dbReference type="Proteomes" id="UP000266615">
    <property type="component" value="Unassembled WGS sequence"/>
</dbReference>
<feature type="domain" description="OmpR/PhoB-type" evidence="2">
    <location>
        <begin position="36"/>
        <end position="105"/>
    </location>
</feature>
<organism evidence="3 4">
    <name type="scientific">Nesterenkonia natronophila</name>
    <dbReference type="NCBI Taxonomy" id="2174932"/>
    <lineage>
        <taxon>Bacteria</taxon>
        <taxon>Bacillati</taxon>
        <taxon>Actinomycetota</taxon>
        <taxon>Actinomycetes</taxon>
        <taxon>Micrococcales</taxon>
        <taxon>Micrococcaceae</taxon>
        <taxon>Nesterenkonia</taxon>
    </lineage>
</organism>
<proteinExistence type="predicted"/>
<keyword evidence="1" id="KW-0238">DNA-binding</keyword>
<sequence>MAEPADDVLGDDHYLCVCMPHGTVEIIGSVVHLPGAEPVRLAPGPMSVMRALVKARGAVISREHLLWVLPQCGSVHGLEMWISRLRQSLPNPDTVQTVVKRGYRLAL</sequence>
<gene>
    <name evidence="3" type="ORF">D3250_02630</name>
</gene>
<evidence type="ECO:0000313" key="4">
    <source>
        <dbReference type="Proteomes" id="UP000266615"/>
    </source>
</evidence>
<dbReference type="InterPro" id="IPR036388">
    <property type="entry name" value="WH-like_DNA-bd_sf"/>
</dbReference>
<keyword evidence="4" id="KW-1185">Reference proteome</keyword>
<dbReference type="AlphaFoldDB" id="A0A3A4F4E7"/>
<dbReference type="RefSeq" id="WP_119901784.1">
    <property type="nucleotide sequence ID" value="NZ_QYZP01000001.1"/>
</dbReference>
<dbReference type="Pfam" id="PF00486">
    <property type="entry name" value="Trans_reg_C"/>
    <property type="match status" value="1"/>
</dbReference>
<dbReference type="InterPro" id="IPR001867">
    <property type="entry name" value="OmpR/PhoB-type_DNA-bd"/>
</dbReference>
<dbReference type="Gene3D" id="1.10.10.10">
    <property type="entry name" value="Winged helix-like DNA-binding domain superfamily/Winged helix DNA-binding domain"/>
    <property type="match status" value="1"/>
</dbReference>
<evidence type="ECO:0000259" key="2">
    <source>
        <dbReference type="SMART" id="SM00862"/>
    </source>
</evidence>
<dbReference type="GO" id="GO:0000160">
    <property type="term" value="P:phosphorelay signal transduction system"/>
    <property type="evidence" value="ECO:0007669"/>
    <property type="project" value="InterPro"/>
</dbReference>